<proteinExistence type="predicted"/>
<evidence type="ECO:0008006" key="3">
    <source>
        <dbReference type="Google" id="ProtNLM"/>
    </source>
</evidence>
<sequence>MINKFKNNLINLKKSLENLEPLDHSDDSYSLLVNDLLIKIYSSFEQYNKSLLRELKQEIESNHRFLPISKVHKDINDRFVAPTKSDLLIEKFTILKEDYFFDEYKRLIDSIVNERNRYAHQGNHELSVEVLLGGLVGIQYTVRRMYDIYKVWGDVDTSTIYNLIEKEKTFIKQATNLKNILNEQSKSCEVVSSSTKRIFDEFLAVRNDFLTLLDVFESYNCYSVKKTSIEGLDVDITKYSASDYNGIFSSYYSKIMKNYLGMETLSKNISVEIMLETLDFYEHSIFKIQDI</sequence>
<accession>A0ABU5FUU3</accession>
<evidence type="ECO:0000313" key="1">
    <source>
        <dbReference type="EMBL" id="MDY4337922.1"/>
    </source>
</evidence>
<organism evidence="1 2">
    <name type="scientific">Streptococcus wuxiensis</name>
    <dbReference type="NCBI Taxonomy" id="3095078"/>
    <lineage>
        <taxon>Bacteria</taxon>
        <taxon>Bacillati</taxon>
        <taxon>Bacillota</taxon>
        <taxon>Bacilli</taxon>
        <taxon>Lactobacillales</taxon>
        <taxon>Streptococcaceae</taxon>
        <taxon>Streptococcus</taxon>
    </lineage>
</organism>
<dbReference type="EMBL" id="JAXHDO010000006">
    <property type="protein sequence ID" value="MDY4337922.1"/>
    <property type="molecule type" value="Genomic_DNA"/>
</dbReference>
<gene>
    <name evidence="1" type="ORF">SPC83_07255</name>
</gene>
<protein>
    <recommendedName>
        <fullName evidence="3">RiboL-PSP-HEPN domain-containing protein</fullName>
    </recommendedName>
</protein>
<reference evidence="1 2" key="1">
    <citation type="submission" date="2023-11" db="EMBL/GenBank/DDBJ databases">
        <title>Streptococcus wuxiensis sp. nov., Streptococcus jiangnanensis sp. nov., Streptococcus fermentans sp. nov., three novel members of the genus Streptococcus isolated from breast milk.</title>
        <authorList>
            <person name="Zhou Y."/>
            <person name="Yang B."/>
        </authorList>
    </citation>
    <scope>NUCLEOTIDE SEQUENCE [LARGE SCALE GENOMIC DNA]</scope>
    <source>
        <strain evidence="1 2">21WXBC0057M1</strain>
    </source>
</reference>
<comment type="caution">
    <text evidence="1">The sequence shown here is derived from an EMBL/GenBank/DDBJ whole genome shotgun (WGS) entry which is preliminary data.</text>
</comment>
<name>A0ABU5FUU3_9STRE</name>
<evidence type="ECO:0000313" key="2">
    <source>
        <dbReference type="Proteomes" id="UP001272345"/>
    </source>
</evidence>
<keyword evidence="2" id="KW-1185">Reference proteome</keyword>
<dbReference type="RefSeq" id="WP_320693962.1">
    <property type="nucleotide sequence ID" value="NZ_JAXHDO010000006.1"/>
</dbReference>
<dbReference type="Proteomes" id="UP001272345">
    <property type="component" value="Unassembled WGS sequence"/>
</dbReference>